<dbReference type="AlphaFoldDB" id="A0A6N3BEY3"/>
<feature type="transmembrane region" description="Helical" evidence="1">
    <location>
        <begin position="104"/>
        <end position="121"/>
    </location>
</feature>
<dbReference type="EMBL" id="JAJBMB010000016">
    <property type="protein sequence ID" value="MCB5447118.1"/>
    <property type="molecule type" value="Genomic_DNA"/>
</dbReference>
<reference evidence="3" key="1">
    <citation type="submission" date="2019-11" db="EMBL/GenBank/DDBJ databases">
        <authorList>
            <person name="Feng L."/>
        </authorList>
    </citation>
    <scope>NUCLEOTIDE SEQUENCE</scope>
    <source>
        <strain evidence="3">IbartlettiiLFYP30</strain>
    </source>
</reference>
<proteinExistence type="predicted"/>
<reference evidence="2 4" key="2">
    <citation type="submission" date="2021-10" db="EMBL/GenBank/DDBJ databases">
        <title>Collection of gut derived symbiotic bacterial strains cultured from healthy donors.</title>
        <authorList>
            <person name="Lin H."/>
            <person name="Littmann E."/>
            <person name="Claire K."/>
            <person name="Pamer E."/>
        </authorList>
    </citation>
    <scope>NUCLEOTIDE SEQUENCE [LARGE SCALE GENOMIC DNA]</scope>
    <source>
        <strain evidence="2 4">MSK.17.68</strain>
    </source>
</reference>
<dbReference type="Pfam" id="PF04246">
    <property type="entry name" value="RseC_MucC"/>
    <property type="match status" value="1"/>
</dbReference>
<dbReference type="Proteomes" id="UP001299409">
    <property type="component" value="Unassembled WGS sequence"/>
</dbReference>
<feature type="transmembrane region" description="Helical" evidence="1">
    <location>
        <begin position="72"/>
        <end position="98"/>
    </location>
</feature>
<dbReference type="InterPro" id="IPR007359">
    <property type="entry name" value="SigmaE_reg_RseC_MucC"/>
</dbReference>
<keyword evidence="4" id="KW-1185">Reference proteome</keyword>
<evidence type="ECO:0000313" key="4">
    <source>
        <dbReference type="Proteomes" id="UP001299409"/>
    </source>
</evidence>
<organism evidence="3">
    <name type="scientific">Intestinibacter bartlettii</name>
    <dbReference type="NCBI Taxonomy" id="261299"/>
    <lineage>
        <taxon>Bacteria</taxon>
        <taxon>Bacillati</taxon>
        <taxon>Bacillota</taxon>
        <taxon>Clostridia</taxon>
        <taxon>Peptostreptococcales</taxon>
        <taxon>Peptostreptococcaceae</taxon>
        <taxon>Intestinibacter</taxon>
    </lineage>
</organism>
<evidence type="ECO:0000313" key="2">
    <source>
        <dbReference type="EMBL" id="MCB5447118.1"/>
    </source>
</evidence>
<evidence type="ECO:0000256" key="1">
    <source>
        <dbReference type="SAM" id="Phobius"/>
    </source>
</evidence>
<gene>
    <name evidence="3" type="ORF">IBLFYP30_01550</name>
    <name evidence="2" type="ORF">LIP50_13010</name>
</gene>
<dbReference type="RefSeq" id="WP_007285942.1">
    <property type="nucleotide sequence ID" value="NZ_BAABXU010000001.1"/>
</dbReference>
<dbReference type="PANTHER" id="PTHR35867">
    <property type="entry name" value="PROTEIN RSEC"/>
    <property type="match status" value="1"/>
</dbReference>
<dbReference type="GeneID" id="89564530"/>
<dbReference type="PIRSF" id="PIRSF004923">
    <property type="entry name" value="RseC"/>
    <property type="match status" value="1"/>
</dbReference>
<protein>
    <submittedName>
        <fullName evidence="2">SoxR reducing system RseC family protein</fullName>
    </submittedName>
    <submittedName>
        <fullName evidence="3">SoxR reducing system protein RseC</fullName>
    </submittedName>
</protein>
<keyword evidence="1" id="KW-1133">Transmembrane helix</keyword>
<keyword evidence="1" id="KW-0812">Transmembrane</keyword>
<accession>A0A6N3BEY3</accession>
<dbReference type="PANTHER" id="PTHR35867:SF1">
    <property type="entry name" value="PROTEIN RSEC"/>
    <property type="match status" value="1"/>
</dbReference>
<name>A0A6N3BEY3_9FIRM</name>
<dbReference type="InterPro" id="IPR026268">
    <property type="entry name" value="RseC"/>
</dbReference>
<dbReference type="EMBL" id="CACRUE010000024">
    <property type="protein sequence ID" value="VYU02472.1"/>
    <property type="molecule type" value="Genomic_DNA"/>
</dbReference>
<keyword evidence="1" id="KW-0472">Membrane</keyword>
<sequence length="142" mass="15695">MNQQGFIVEIVDDKTAKMRMQRHSACASCGKCAKLTSESQDLIVEVDNQIGAKVGDHVEVSMETVKVMKATMLAYILPLIFLVAGTAISFGVLNAISFKGPLEVISGLCGLLCTFLSYLYLRKNDKKYRDSRDYIPVVVRIV</sequence>
<evidence type="ECO:0000313" key="3">
    <source>
        <dbReference type="EMBL" id="VYU02472.1"/>
    </source>
</evidence>